<evidence type="ECO:0000256" key="3">
    <source>
        <dbReference type="ARBA" id="ARBA00022475"/>
    </source>
</evidence>
<evidence type="ECO:0000256" key="5">
    <source>
        <dbReference type="ARBA" id="ARBA00022692"/>
    </source>
</evidence>
<dbReference type="EMBL" id="LSRQ01000591">
    <property type="protein sequence ID" value="OAY81832.1"/>
    <property type="molecule type" value="Genomic_DNA"/>
</dbReference>
<dbReference type="InterPro" id="IPR013210">
    <property type="entry name" value="LRR_N_plant-typ"/>
</dbReference>
<dbReference type="Pfam" id="PF13855">
    <property type="entry name" value="LRR_8"/>
    <property type="match status" value="1"/>
</dbReference>
<evidence type="ECO:0000256" key="7">
    <source>
        <dbReference type="ARBA" id="ARBA00022737"/>
    </source>
</evidence>
<dbReference type="Pfam" id="PF00560">
    <property type="entry name" value="LRR_1"/>
    <property type="match status" value="9"/>
</dbReference>
<feature type="non-terminal residue" evidence="14">
    <location>
        <position position="1347"/>
    </location>
</feature>
<feature type="domain" description="Leucine-rich repeat-containing N-terminal plant-type" evidence="12">
    <location>
        <begin position="29"/>
        <end position="65"/>
    </location>
</feature>
<keyword evidence="14" id="KW-0808">Transferase</keyword>
<keyword evidence="14" id="KW-0418">Kinase</keyword>
<dbReference type="SUPFAM" id="SSF52058">
    <property type="entry name" value="L domain-like"/>
    <property type="match status" value="3"/>
</dbReference>
<sequence length="1347" mass="150508">MQYRVLALLLSVWLLGHHCILTSGCFEMEREALLTFKAGIIDTGGRLSSWAGRDCCSTWKGVVCDNNTGHVVKLNLRNKYLSNYSLRGEINPSLLVLSHLSRLDLSWNDFGGISIPKFIGSLKSLMHLDLSFSNFSGEVPEQLDNLSNLRYLDLSYSNFVCTTPPAQLNNLSRLHTLHLTAAFASNGPCVDNLSWLSQLSSMRVLDLSMLNLSNATDWLEVVNTLHSLTDLSLLGCSLTKIPTSLSYVNFTSLKFLDIGSNGPFNTTLPTWLWNLTELSYLDLGYSGFHGKIPDSLGNLTSLNALYLESNNFEGSIPTSIQNMCNLVSINLISVGIGGDIAELVRPSHCPWKNMEELMLGNNKFHGSLFGWLEEMKSLDTLDLSNNSLAGPIPSGIGRLSNLLWLDLSYNSLQGVISEAHFANLSKLKILSLESNSLIIDVDNKWIPPFQLGDIMLGSCQFSPPLFPAWLRGQMQIFSLNLSNTGITDTIPEWFWNSPYCSNVDLSHNQIRGKLPMSLQFTILEDLIFRSNKLEGPIPSLPNTLRTLDLSNNSISGPFLSPISNMSQLRYLLLSSNQINVLDLSNNSLSGELPQCWNNSSLLVLDLSNNNLAGEIPPSIGSLSSLTLLHLNNNTFYGELPLELQHCNNLLFLDLSSNKFTGEIPTWIGENLEYLSILQLRSNMFVGEIPSELAQLTYLQFLDLSHNNLTGSIPRSFGNFSAMINNTRNIYTVEEWLFTAIDYSNNLLVVIKGEEYQYSTTIYLLKVMDLSNNNLSGQIPEEINCTENETMPNDVGNDYPDGSKSTWPYLSIGLGFVAGFWSVCGILIFKESWSSIYFQMIDRLYDKLYVMIVISLRSVWLLGHHCILTSGCFEIEREALLTFKAGIIDTSGRLSSWAGRDCCSTWKEVVCDNNTGHVVKLNLRNNYTAMQFIRLCPARRLDLSWNDFGGISIPKFIGSLKSLMHLDLSNSNFSGEIPVQLDNLSNLRYLDLSSSLFTCKSPLQISNLSRLHTLRLGDAFASHNLALNLDISHNGPLYHPATWLWNLTSFPISISEFWIHGTIPDSLGNITSLNSLLDGLASVRYCRGCKDACSWKNMETNLENSKLHGTSLIIPARCISEAHFATYQLEVLELGSNSLIIDVIKVDPPFQLASSHQSNSAIKFCYYQAIRLTSADLSTTFIRKLLNAGTIQPFSLDSTTILPQNLLNHNKHGESQDDKLSKYIGGEKFLRTWTTRLLHSDLAHNNLTGSIPRSFGNFSAMIYHTIHSYDGKGFSVDERTFTYFDYSNNLLVVIHREEYQYSTTIYLLKILDLSENNLSGQIPEEIVALAILHSLNLSENHLTGMIPE</sequence>
<keyword evidence="3" id="KW-1003">Cell membrane</keyword>
<dbReference type="InterPro" id="IPR046956">
    <property type="entry name" value="RLP23-like"/>
</dbReference>
<dbReference type="Gene3D" id="3.80.10.10">
    <property type="entry name" value="Ribonuclease Inhibitor"/>
    <property type="match status" value="6"/>
</dbReference>
<dbReference type="PANTHER" id="PTHR48063">
    <property type="entry name" value="LRR RECEPTOR-LIKE KINASE"/>
    <property type="match status" value="1"/>
</dbReference>
<evidence type="ECO:0000256" key="1">
    <source>
        <dbReference type="ARBA" id="ARBA00004251"/>
    </source>
</evidence>
<dbReference type="PROSITE" id="PS51257">
    <property type="entry name" value="PROKAR_LIPOPROTEIN"/>
    <property type="match status" value="1"/>
</dbReference>
<dbReference type="Pfam" id="PF23598">
    <property type="entry name" value="LRR_14"/>
    <property type="match status" value="1"/>
</dbReference>
<keyword evidence="6 11" id="KW-0732">Signal</keyword>
<dbReference type="FunFam" id="3.80.10.10:FF:000400">
    <property type="entry name" value="Nuclear pore complex protein NUP107"/>
    <property type="match status" value="1"/>
</dbReference>
<dbReference type="Proteomes" id="UP000092600">
    <property type="component" value="Unassembled WGS sequence"/>
</dbReference>
<comment type="caution">
    <text evidence="14">The sequence shown here is derived from an EMBL/GenBank/DDBJ whole genome shotgun (WGS) entry which is preliminary data.</text>
</comment>
<dbReference type="InterPro" id="IPR032675">
    <property type="entry name" value="LRR_dom_sf"/>
</dbReference>
<evidence type="ECO:0000256" key="6">
    <source>
        <dbReference type="ARBA" id="ARBA00022729"/>
    </source>
</evidence>
<evidence type="ECO:0000259" key="13">
    <source>
        <dbReference type="Pfam" id="PF23598"/>
    </source>
</evidence>
<dbReference type="FunFam" id="3.80.10.10:FF:000041">
    <property type="entry name" value="LRR receptor-like serine/threonine-protein kinase ERECTA"/>
    <property type="match status" value="1"/>
</dbReference>
<feature type="domain" description="Leucine-rich repeat-containing N-terminal plant-type" evidence="12">
    <location>
        <begin position="875"/>
        <end position="911"/>
    </location>
</feature>
<organism evidence="14 15">
    <name type="scientific">Ananas comosus</name>
    <name type="common">Pineapple</name>
    <name type="synonym">Ananas ananas</name>
    <dbReference type="NCBI Taxonomy" id="4615"/>
    <lineage>
        <taxon>Eukaryota</taxon>
        <taxon>Viridiplantae</taxon>
        <taxon>Streptophyta</taxon>
        <taxon>Embryophyta</taxon>
        <taxon>Tracheophyta</taxon>
        <taxon>Spermatophyta</taxon>
        <taxon>Magnoliopsida</taxon>
        <taxon>Liliopsida</taxon>
        <taxon>Poales</taxon>
        <taxon>Bromeliaceae</taxon>
        <taxon>Bromelioideae</taxon>
        <taxon>Ananas</taxon>
    </lineage>
</organism>
<dbReference type="GO" id="GO:0099402">
    <property type="term" value="P:plant organ development"/>
    <property type="evidence" value="ECO:0007669"/>
    <property type="project" value="UniProtKB-ARBA"/>
</dbReference>
<dbReference type="GO" id="GO:0005886">
    <property type="term" value="C:plasma membrane"/>
    <property type="evidence" value="ECO:0007669"/>
    <property type="project" value="UniProtKB-SubCell"/>
</dbReference>
<proteinExistence type="inferred from homology"/>
<dbReference type="SMART" id="SM00369">
    <property type="entry name" value="LRR_TYP"/>
    <property type="match status" value="8"/>
</dbReference>
<keyword evidence="5" id="KW-0812">Transmembrane</keyword>
<name>A0A199VX63_ANACO</name>
<feature type="chain" id="PRO_5008286165" evidence="11">
    <location>
        <begin position="25"/>
        <end position="1347"/>
    </location>
</feature>
<reference evidence="14 15" key="1">
    <citation type="journal article" date="2016" name="DNA Res.">
        <title>The draft genome of MD-2 pineapple using hybrid error correction of long reads.</title>
        <authorList>
            <person name="Redwan R.M."/>
            <person name="Saidin A."/>
            <person name="Kumar S.V."/>
        </authorList>
    </citation>
    <scope>NUCLEOTIDE SEQUENCE [LARGE SCALE GENOMIC DNA]</scope>
    <source>
        <strain evidence="15">cv. MD2</strain>
        <tissue evidence="14">Leaf</tissue>
    </source>
</reference>
<evidence type="ECO:0000256" key="8">
    <source>
        <dbReference type="ARBA" id="ARBA00022989"/>
    </source>
</evidence>
<keyword evidence="10" id="KW-0325">Glycoprotein</keyword>
<dbReference type="FunFam" id="3.80.10.10:FF:000095">
    <property type="entry name" value="LRR receptor-like serine/threonine-protein kinase GSO1"/>
    <property type="match status" value="1"/>
</dbReference>
<dbReference type="InterPro" id="IPR003591">
    <property type="entry name" value="Leu-rich_rpt_typical-subtyp"/>
</dbReference>
<feature type="domain" description="Disease resistance R13L4/SHOC-2-like LRR" evidence="13">
    <location>
        <begin position="96"/>
        <end position="316"/>
    </location>
</feature>
<dbReference type="FunFam" id="3.80.10.10:FF:000649">
    <property type="entry name" value="Leucine Rich Repeat family protein"/>
    <property type="match status" value="1"/>
</dbReference>
<evidence type="ECO:0000256" key="10">
    <source>
        <dbReference type="ARBA" id="ARBA00023180"/>
    </source>
</evidence>
<dbReference type="InterPro" id="IPR055414">
    <property type="entry name" value="LRR_R13L4/SHOC2-like"/>
</dbReference>
<protein>
    <submittedName>
        <fullName evidence="14">LRR receptor-like serine/threonine-protein kinase FLS2</fullName>
    </submittedName>
</protein>
<gene>
    <name evidence="14" type="ORF">ACMD2_20491</name>
</gene>
<comment type="similarity">
    <text evidence="2">Belongs to the RLP family.</text>
</comment>
<accession>A0A199VX63</accession>
<dbReference type="PRINTS" id="PR00019">
    <property type="entry name" value="LEURICHRPT"/>
</dbReference>
<dbReference type="InterPro" id="IPR001611">
    <property type="entry name" value="Leu-rich_rpt"/>
</dbReference>
<dbReference type="STRING" id="4615.A0A199VX63"/>
<dbReference type="SUPFAM" id="SSF52047">
    <property type="entry name" value="RNI-like"/>
    <property type="match status" value="1"/>
</dbReference>
<evidence type="ECO:0000313" key="15">
    <source>
        <dbReference type="Proteomes" id="UP000092600"/>
    </source>
</evidence>
<keyword evidence="4" id="KW-0433">Leucine-rich repeat</keyword>
<keyword evidence="9" id="KW-0472">Membrane</keyword>
<evidence type="ECO:0000259" key="12">
    <source>
        <dbReference type="Pfam" id="PF08263"/>
    </source>
</evidence>
<dbReference type="GO" id="GO:0016301">
    <property type="term" value="F:kinase activity"/>
    <property type="evidence" value="ECO:0007669"/>
    <property type="project" value="UniProtKB-KW"/>
</dbReference>
<dbReference type="PANTHER" id="PTHR48063:SF90">
    <property type="entry name" value="OS11G0565920 PROTEIN"/>
    <property type="match status" value="1"/>
</dbReference>
<evidence type="ECO:0000313" key="14">
    <source>
        <dbReference type="EMBL" id="OAY81832.1"/>
    </source>
</evidence>
<keyword evidence="14" id="KW-0675">Receptor</keyword>
<evidence type="ECO:0000256" key="11">
    <source>
        <dbReference type="SAM" id="SignalP"/>
    </source>
</evidence>
<dbReference type="Pfam" id="PF08263">
    <property type="entry name" value="LRRNT_2"/>
    <property type="match status" value="2"/>
</dbReference>
<keyword evidence="8" id="KW-1133">Transmembrane helix</keyword>
<evidence type="ECO:0000256" key="2">
    <source>
        <dbReference type="ARBA" id="ARBA00009592"/>
    </source>
</evidence>
<evidence type="ECO:0000256" key="9">
    <source>
        <dbReference type="ARBA" id="ARBA00023136"/>
    </source>
</evidence>
<evidence type="ECO:0000256" key="4">
    <source>
        <dbReference type="ARBA" id="ARBA00022614"/>
    </source>
</evidence>
<comment type="subcellular location">
    <subcellularLocation>
        <location evidence="1">Cell membrane</location>
        <topology evidence="1">Single-pass type I membrane protein</topology>
    </subcellularLocation>
</comment>
<keyword evidence="7" id="KW-0677">Repeat</keyword>
<feature type="signal peptide" evidence="11">
    <location>
        <begin position="1"/>
        <end position="24"/>
    </location>
</feature>
<dbReference type="GO" id="GO:0009653">
    <property type="term" value="P:anatomical structure morphogenesis"/>
    <property type="evidence" value="ECO:0007669"/>
    <property type="project" value="UniProtKB-ARBA"/>
</dbReference>